<sequence length="41" mass="4688">DDQENDFKQREKRCPLDSLIVEACLGQSEITEQYAKDEATA</sequence>
<feature type="non-terminal residue" evidence="1">
    <location>
        <position position="41"/>
    </location>
</feature>
<comment type="caution">
    <text evidence="1">The sequence shown here is derived from an EMBL/GenBank/DDBJ whole genome shotgun (WGS) entry which is preliminary data.</text>
</comment>
<organism evidence="1 2">
    <name type="scientific">Allacma fusca</name>
    <dbReference type="NCBI Taxonomy" id="39272"/>
    <lineage>
        <taxon>Eukaryota</taxon>
        <taxon>Metazoa</taxon>
        <taxon>Ecdysozoa</taxon>
        <taxon>Arthropoda</taxon>
        <taxon>Hexapoda</taxon>
        <taxon>Collembola</taxon>
        <taxon>Symphypleona</taxon>
        <taxon>Sminthuridae</taxon>
        <taxon>Allacma</taxon>
    </lineage>
</organism>
<reference evidence="1" key="1">
    <citation type="submission" date="2021-06" db="EMBL/GenBank/DDBJ databases">
        <authorList>
            <person name="Hodson N. C."/>
            <person name="Mongue J. A."/>
            <person name="Jaron S. K."/>
        </authorList>
    </citation>
    <scope>NUCLEOTIDE SEQUENCE</scope>
</reference>
<keyword evidence="2" id="KW-1185">Reference proteome</keyword>
<dbReference type="EMBL" id="CAJVCH010095519">
    <property type="protein sequence ID" value="CAG7723087.1"/>
    <property type="molecule type" value="Genomic_DNA"/>
</dbReference>
<proteinExistence type="predicted"/>
<accession>A0A8J2JQJ8</accession>
<name>A0A8J2JQJ8_9HEXA</name>
<protein>
    <submittedName>
        <fullName evidence="1">Uncharacterized protein</fullName>
    </submittedName>
</protein>
<feature type="non-terminal residue" evidence="1">
    <location>
        <position position="1"/>
    </location>
</feature>
<evidence type="ECO:0000313" key="2">
    <source>
        <dbReference type="Proteomes" id="UP000708208"/>
    </source>
</evidence>
<gene>
    <name evidence="1" type="ORF">AFUS01_LOCUS12192</name>
</gene>
<evidence type="ECO:0000313" key="1">
    <source>
        <dbReference type="EMBL" id="CAG7723087.1"/>
    </source>
</evidence>
<dbReference type="Proteomes" id="UP000708208">
    <property type="component" value="Unassembled WGS sequence"/>
</dbReference>
<dbReference type="AlphaFoldDB" id="A0A8J2JQJ8"/>